<protein>
    <recommendedName>
        <fullName evidence="1">DUF6606 domain-containing protein</fullName>
    </recommendedName>
</protein>
<sequence>MTNLQILEIMPQKAALYLLHHVFLPPRIPQEEDHDAEHERFLLDNVFEALRRFKDYCIKEYFDILDMIITMTVRLKSVYALDGDVSEVELTKILENLKDKGKQQISLFSIESDWGSDGFLTIYIREQNAGILFSRCKNQIHVESFELSPRNESVTTTVGRLVCIFPGPGIALDLASFNESGLWETVAQTLSRMSYQPAANTKLKAKKAQQKHDEDRDTTNPKMVTELLMATLRPLSTDVSAVQIQKNTREEVIWRDSRSPWRRSALWLLMRVTLQLVFRRLSDEARLDDLYKQFMIFFMSFVVDKASMALPNEAIFCMNAKIARRLLKLELSDEPAWLTSVQNILRRSSRRIQGRWKQTMRENSRGIDTFSLSTLDFHHDIQCALPDLDRYLEGIERRGHDRPLGSNFQPPSKLHQYQREELPDCLEFHDLDYQRYSLVAFEDWVALHLNAWIEDHKKEQTACSQLGQLMMQYHRAASLSYAHNPEAVSVMLLTLLELWVACDKAAIQSYDDLSKYDACIPVNCFQSLLLPFKSQMERLASAEKYLSKRQRSVKHHGAGIFHDYGSPSCFSVLYFNQSDEHQRLLEAIENHASRQRTKKKAELREKQENYRHLMELYSRTVCRYDEVILDAEYGFRESRHSSSCPCHRYLKEAKSIEINIHEWPLPTDHLQAKSTVFELKLPESFASWRDTTLFFLYNCLGVEYIAKERPRAEYRLQTYSGLSSFFHPHGGHSRVSLLSQNKPHQRTHRRNRLIVNVTENDVCLNNGLQFQYFDNVVKCYVGSFERTLWIEESCVYTLPQKSSTLQQFIFRSTRESHGPPPNLVIATQSAAPTDMLMEEYKALATMPLGLEIQWQNVLVELAADSIDLVFLRRIDMVYCLTLASDKVAQPAARVM</sequence>
<dbReference type="Pfam" id="PF20255">
    <property type="entry name" value="DUF6606"/>
    <property type="match status" value="1"/>
</dbReference>
<reference evidence="2" key="1">
    <citation type="submission" date="2021-07" db="EMBL/GenBank/DDBJ databases">
        <authorList>
            <person name="Branca A.L. A."/>
        </authorList>
    </citation>
    <scope>NUCLEOTIDE SEQUENCE</scope>
</reference>
<accession>A0A9W4MN59</accession>
<feature type="domain" description="DUF6606" evidence="1">
    <location>
        <begin position="18"/>
        <end position="302"/>
    </location>
</feature>
<dbReference type="AlphaFoldDB" id="A0A9W4MN59"/>
<gene>
    <name evidence="2" type="ORF">PNAL_LOCUS2578</name>
</gene>
<dbReference type="InterPro" id="IPR046541">
    <property type="entry name" value="DUF6606"/>
</dbReference>
<evidence type="ECO:0000313" key="2">
    <source>
        <dbReference type="EMBL" id="CAG8025718.1"/>
    </source>
</evidence>
<evidence type="ECO:0000313" key="3">
    <source>
        <dbReference type="Proteomes" id="UP001153461"/>
    </source>
</evidence>
<organism evidence="2 3">
    <name type="scientific">Penicillium nalgiovense</name>
    <dbReference type="NCBI Taxonomy" id="60175"/>
    <lineage>
        <taxon>Eukaryota</taxon>
        <taxon>Fungi</taxon>
        <taxon>Dikarya</taxon>
        <taxon>Ascomycota</taxon>
        <taxon>Pezizomycotina</taxon>
        <taxon>Eurotiomycetes</taxon>
        <taxon>Eurotiomycetidae</taxon>
        <taxon>Eurotiales</taxon>
        <taxon>Aspergillaceae</taxon>
        <taxon>Penicillium</taxon>
    </lineage>
</organism>
<evidence type="ECO:0000259" key="1">
    <source>
        <dbReference type="Pfam" id="PF20255"/>
    </source>
</evidence>
<name>A0A9W4MN59_PENNA</name>
<proteinExistence type="predicted"/>
<dbReference type="EMBL" id="CAJVNV010000081">
    <property type="protein sequence ID" value="CAG8025718.1"/>
    <property type="molecule type" value="Genomic_DNA"/>
</dbReference>
<dbReference type="OrthoDB" id="3941538at2759"/>
<dbReference type="Proteomes" id="UP001153461">
    <property type="component" value="Unassembled WGS sequence"/>
</dbReference>
<comment type="caution">
    <text evidence="2">The sequence shown here is derived from an EMBL/GenBank/DDBJ whole genome shotgun (WGS) entry which is preliminary data.</text>
</comment>